<dbReference type="SUPFAM" id="SSF57701">
    <property type="entry name" value="Zn2/Cys6 DNA-binding domain"/>
    <property type="match status" value="1"/>
</dbReference>
<dbReference type="EMBL" id="JAAMPI010000822">
    <property type="protein sequence ID" value="KAF4628368.1"/>
    <property type="molecule type" value="Genomic_DNA"/>
</dbReference>
<dbReference type="GO" id="GO:0008270">
    <property type="term" value="F:zinc ion binding"/>
    <property type="evidence" value="ECO:0007669"/>
    <property type="project" value="InterPro"/>
</dbReference>
<dbReference type="OrthoDB" id="4491390at2759"/>
<dbReference type="InterPro" id="IPR036864">
    <property type="entry name" value="Zn2-C6_fun-type_DNA-bd_sf"/>
</dbReference>
<dbReference type="Proteomes" id="UP000566819">
    <property type="component" value="Unassembled WGS sequence"/>
</dbReference>
<dbReference type="InterPro" id="IPR001138">
    <property type="entry name" value="Zn2Cys6_DnaBD"/>
</dbReference>
<gene>
    <name evidence="4" type="ORF">G7Y89_g9781</name>
</gene>
<dbReference type="Gene3D" id="4.10.240.10">
    <property type="entry name" value="Zn(2)-C6 fungal-type DNA-binding domain"/>
    <property type="match status" value="1"/>
</dbReference>
<dbReference type="CDD" id="cd00067">
    <property type="entry name" value="GAL4"/>
    <property type="match status" value="1"/>
</dbReference>
<dbReference type="GO" id="GO:0000981">
    <property type="term" value="F:DNA-binding transcription factor activity, RNA polymerase II-specific"/>
    <property type="evidence" value="ECO:0007669"/>
    <property type="project" value="InterPro"/>
</dbReference>
<dbReference type="SMART" id="SM00066">
    <property type="entry name" value="GAL4"/>
    <property type="match status" value="1"/>
</dbReference>
<feature type="region of interest" description="Disordered" evidence="2">
    <location>
        <begin position="573"/>
        <end position="601"/>
    </location>
</feature>
<evidence type="ECO:0000256" key="2">
    <source>
        <dbReference type="SAM" id="MobiDB-lite"/>
    </source>
</evidence>
<feature type="domain" description="Zn(2)-C6 fungal-type" evidence="3">
    <location>
        <begin position="10"/>
        <end position="38"/>
    </location>
</feature>
<name>A0A8H4RG81_9HELO</name>
<protein>
    <recommendedName>
        <fullName evidence="3">Zn(2)-C6 fungal-type domain-containing protein</fullName>
    </recommendedName>
</protein>
<evidence type="ECO:0000313" key="4">
    <source>
        <dbReference type="EMBL" id="KAF4628368.1"/>
    </source>
</evidence>
<evidence type="ECO:0000256" key="1">
    <source>
        <dbReference type="ARBA" id="ARBA00023242"/>
    </source>
</evidence>
<comment type="caution">
    <text evidence="4">The sequence shown here is derived from an EMBL/GenBank/DDBJ whole genome shotgun (WGS) entry which is preliminary data.</text>
</comment>
<dbReference type="AlphaFoldDB" id="A0A8H4RG81"/>
<dbReference type="Pfam" id="PF11951">
    <property type="entry name" value="Fungal_trans_2"/>
    <property type="match status" value="1"/>
</dbReference>
<dbReference type="InterPro" id="IPR053175">
    <property type="entry name" value="DHMBA_Reg_Transcription_Factor"/>
</dbReference>
<keyword evidence="5" id="KW-1185">Reference proteome</keyword>
<evidence type="ECO:0000259" key="3">
    <source>
        <dbReference type="PROSITE" id="PS50048"/>
    </source>
</evidence>
<organism evidence="4 5">
    <name type="scientific">Cudoniella acicularis</name>
    <dbReference type="NCBI Taxonomy" id="354080"/>
    <lineage>
        <taxon>Eukaryota</taxon>
        <taxon>Fungi</taxon>
        <taxon>Dikarya</taxon>
        <taxon>Ascomycota</taxon>
        <taxon>Pezizomycotina</taxon>
        <taxon>Leotiomycetes</taxon>
        <taxon>Helotiales</taxon>
        <taxon>Tricladiaceae</taxon>
        <taxon>Cudoniella</taxon>
    </lineage>
</organism>
<proteinExistence type="predicted"/>
<accession>A0A8H4RG81</accession>
<dbReference type="PANTHER" id="PTHR38791">
    <property type="entry name" value="ZN(II)2CYS6 TRANSCRIPTION FACTOR (EUROFUNG)-RELATED-RELATED"/>
    <property type="match status" value="1"/>
</dbReference>
<reference evidence="4 5" key="1">
    <citation type="submission" date="2020-03" db="EMBL/GenBank/DDBJ databases">
        <title>Draft Genome Sequence of Cudoniella acicularis.</title>
        <authorList>
            <person name="Buettner E."/>
            <person name="Kellner H."/>
        </authorList>
    </citation>
    <scope>NUCLEOTIDE SEQUENCE [LARGE SCALE GENOMIC DNA]</scope>
    <source>
        <strain evidence="4 5">DSM 108380</strain>
    </source>
</reference>
<feature type="compositionally biased region" description="Polar residues" evidence="2">
    <location>
        <begin position="74"/>
        <end position="86"/>
    </location>
</feature>
<dbReference type="PROSITE" id="PS00463">
    <property type="entry name" value="ZN2_CY6_FUNGAL_1"/>
    <property type="match status" value="1"/>
</dbReference>
<feature type="region of interest" description="Disordered" evidence="2">
    <location>
        <begin position="61"/>
        <end position="86"/>
    </location>
</feature>
<dbReference type="PROSITE" id="PS50048">
    <property type="entry name" value="ZN2_CY6_FUNGAL_2"/>
    <property type="match status" value="1"/>
</dbReference>
<dbReference type="Pfam" id="PF00172">
    <property type="entry name" value="Zn_clus"/>
    <property type="match status" value="1"/>
</dbReference>
<keyword evidence="1" id="KW-0539">Nucleus</keyword>
<dbReference type="InterPro" id="IPR021858">
    <property type="entry name" value="Fun_TF"/>
</dbReference>
<sequence length="601" mass="67044">MKPSSRASRGCMPCRQRKIKCDQSRPYCQMCIKRSKQCHGYRDEADLMFLDQTETIARRVGQSSKVEQGRNPPNAMTGTSSQNQVPNGFLVPASTWTPTENSALVPSGPGLLESLENPNVSRIQLDIPSSEQALSLFFHQYVGLSDSETPGMNEFLPQFYDQSLPNSCLRHCVAATAYASLANQSKSPAINHKAWESYGRALASVNAALADPVESLKDETLSALFILSMFENISAQQLHIFGIHGSGMDRLLQYRGPERLVNRPRISKAVSDYLQIRNLSLGRRPPEHEILFFRQSNYPLAYRMAQLNISRICCVRADAEGLLAEINGTPPGDGDGLLQRKYDALIALVAEMRTVHDDHFLWTQHAPESWTHISVVNPIPSTLQSPPEIIHTYYNLWTSNFWNLIRSSSILLHLSLLKCLNALSSVPEKLPNRDTLVLEAETTIQTMIRDISATIPFVMANIDREGNPISGPSTGTIFGHSMAQLWLLWHFHIVLVSGRFSPQQERVLRTAIWKIGHEKGIAQALLGSRFKAGRVVECMCTVSKYLCTSGIGKRLTRAVIPAILAEKNPTTMHPISKTKIKRTPTPKPLPISVSDMEIQKR</sequence>
<evidence type="ECO:0000313" key="5">
    <source>
        <dbReference type="Proteomes" id="UP000566819"/>
    </source>
</evidence>